<keyword evidence="7 8" id="KW-0998">Cell outer membrane</keyword>
<feature type="domain" description="Outer membrane protein beta-barrel" evidence="11">
    <location>
        <begin position="390"/>
        <end position="796"/>
    </location>
</feature>
<sequence length="812" mass="92083">MNFIPSIRKKVILGILTLSLCTSFTSLGQQIPRKGKIQGKVMDAVSSTPLSFATVGIYSDQDVLTEGNITDDEGVFLLEIPFGSYYALIEFMGYDALKTATFEVSKDNLSIDLKEIRLKPTIGDLDEVVVQGEKTLMELSLDKRIFNVGRDLANAGGTASDILMNLPSVSVDPEGNVRLRGSGNVRILIDGKPSGLVSFKGSSGLQQLPASMVERVEVVTNPSARYEAEGMAGVINIVLKKENNQGFNGSFEVIAGNPTNLGLAANLNYRHKKINWFINYGIAHRRVPRVGNLYQEVFGGDTIFISDQNTSGTVKSMNNNIRGGLDYYFNENSILTASYLLRRSDARRITDIRYDDYYNSKSELQSYSQRRQVEDEKEPNSEYILSYKRSFAQKGHELIASFTHLDYWESSDQVFTQFTFKPDGTPIPSQSEVQTSLNDEFEKQYLLQVDYTKPIGSEGKFETGLRTSFRNMENDFVVKEQNEAGEFIALPGLDNIFLYQENIHAAYGILGNKTKKLSYQGGVRAEWTDVKTTLVKTDVVNPRNYLNLFPSAHLTYNLSTENAFQLSYSRRVRRPFYNDLSPYVTFSDSRNFFSGNPDLEPEFTNAYELGHIKYFEKGSLFSTVYYRSTLDKIDRIRTVDERGNSVTVTENLLSEKSFGVEFSSDYSPFDWWKLDVNFNLFYADIDGSNILDSYQATTYSWFARQSSRFNLSNGLDLQLRSNYEAKQKTAQGTRKSIYFFDISASKDVFKGRGTMILNVMDVFNTRRNRYTIEGEDFITIGDFQNVRRQINLTLNYRIKQTKTAKKSDILGN</sequence>
<dbReference type="PROSITE" id="PS52016">
    <property type="entry name" value="TONB_DEPENDENT_REC_3"/>
    <property type="match status" value="1"/>
</dbReference>
<dbReference type="Pfam" id="PF13715">
    <property type="entry name" value="CarbopepD_reg_2"/>
    <property type="match status" value="1"/>
</dbReference>
<evidence type="ECO:0000256" key="7">
    <source>
        <dbReference type="ARBA" id="ARBA00023237"/>
    </source>
</evidence>
<feature type="signal peptide" evidence="9">
    <location>
        <begin position="1"/>
        <end position="28"/>
    </location>
</feature>
<evidence type="ECO:0000256" key="9">
    <source>
        <dbReference type="SAM" id="SignalP"/>
    </source>
</evidence>
<protein>
    <submittedName>
        <fullName evidence="12">Outer membrane receptor proteins, mostly Fe transport</fullName>
    </submittedName>
</protein>
<dbReference type="InterPro" id="IPR036942">
    <property type="entry name" value="Beta-barrel_TonB_sf"/>
</dbReference>
<evidence type="ECO:0000256" key="8">
    <source>
        <dbReference type="PROSITE-ProRule" id="PRU01360"/>
    </source>
</evidence>
<accession>A0A1H3RL25</accession>
<proteinExistence type="inferred from homology"/>
<dbReference type="SUPFAM" id="SSF56935">
    <property type="entry name" value="Porins"/>
    <property type="match status" value="1"/>
</dbReference>
<dbReference type="RefSeq" id="WP_019598129.1">
    <property type="nucleotide sequence ID" value="NZ_FNQC01000008.1"/>
</dbReference>
<keyword evidence="5 9" id="KW-0732">Signal</keyword>
<evidence type="ECO:0000256" key="2">
    <source>
        <dbReference type="ARBA" id="ARBA00022448"/>
    </source>
</evidence>
<dbReference type="Gene3D" id="2.170.130.10">
    <property type="entry name" value="TonB-dependent receptor, plug domain"/>
    <property type="match status" value="1"/>
</dbReference>
<evidence type="ECO:0000313" key="13">
    <source>
        <dbReference type="Proteomes" id="UP000199663"/>
    </source>
</evidence>
<dbReference type="Pfam" id="PF07715">
    <property type="entry name" value="Plug"/>
    <property type="match status" value="1"/>
</dbReference>
<organism evidence="12 13">
    <name type="scientific">Rhodonellum ikkaensis</name>
    <dbReference type="NCBI Taxonomy" id="336829"/>
    <lineage>
        <taxon>Bacteria</taxon>
        <taxon>Pseudomonadati</taxon>
        <taxon>Bacteroidota</taxon>
        <taxon>Cytophagia</taxon>
        <taxon>Cytophagales</taxon>
        <taxon>Cytophagaceae</taxon>
        <taxon>Rhodonellum</taxon>
    </lineage>
</organism>
<keyword evidence="4 8" id="KW-0812">Transmembrane</keyword>
<dbReference type="InterPro" id="IPR012910">
    <property type="entry name" value="Plug_dom"/>
</dbReference>
<feature type="chain" id="PRO_5046529116" evidence="9">
    <location>
        <begin position="29"/>
        <end position="812"/>
    </location>
</feature>
<reference evidence="12 13" key="1">
    <citation type="submission" date="2016-10" db="EMBL/GenBank/DDBJ databases">
        <authorList>
            <person name="Varghese N."/>
            <person name="Submissions S."/>
        </authorList>
    </citation>
    <scope>NUCLEOTIDE SEQUENCE [LARGE SCALE GENOMIC DNA]</scope>
    <source>
        <strain evidence="12 13">DSM 17997</strain>
    </source>
</reference>
<evidence type="ECO:0000256" key="4">
    <source>
        <dbReference type="ARBA" id="ARBA00022692"/>
    </source>
</evidence>
<dbReference type="Gene3D" id="2.40.170.20">
    <property type="entry name" value="TonB-dependent receptor, beta-barrel domain"/>
    <property type="match status" value="1"/>
</dbReference>
<evidence type="ECO:0000256" key="1">
    <source>
        <dbReference type="ARBA" id="ARBA00004571"/>
    </source>
</evidence>
<evidence type="ECO:0000256" key="5">
    <source>
        <dbReference type="ARBA" id="ARBA00022729"/>
    </source>
</evidence>
<keyword evidence="3 8" id="KW-1134">Transmembrane beta strand</keyword>
<keyword evidence="2 8" id="KW-0813">Transport</keyword>
<keyword evidence="6 8" id="KW-0472">Membrane</keyword>
<comment type="caution">
    <text evidence="12">The sequence shown here is derived from an EMBL/GenBank/DDBJ whole genome shotgun (WGS) entry which is preliminary data.</text>
</comment>
<evidence type="ECO:0000259" key="10">
    <source>
        <dbReference type="Pfam" id="PF07715"/>
    </source>
</evidence>
<name>A0A1H3RL25_9BACT</name>
<dbReference type="Gene3D" id="2.60.40.1120">
    <property type="entry name" value="Carboxypeptidase-like, regulatory domain"/>
    <property type="match status" value="1"/>
</dbReference>
<keyword evidence="12" id="KW-0675">Receptor</keyword>
<dbReference type="InterPro" id="IPR039426">
    <property type="entry name" value="TonB-dep_rcpt-like"/>
</dbReference>
<comment type="similarity">
    <text evidence="8">Belongs to the TonB-dependent receptor family.</text>
</comment>
<dbReference type="EMBL" id="FNQC01000008">
    <property type="protein sequence ID" value="SDZ25599.1"/>
    <property type="molecule type" value="Genomic_DNA"/>
</dbReference>
<dbReference type="SUPFAM" id="SSF49464">
    <property type="entry name" value="Carboxypeptidase regulatory domain-like"/>
    <property type="match status" value="1"/>
</dbReference>
<evidence type="ECO:0000256" key="6">
    <source>
        <dbReference type="ARBA" id="ARBA00023136"/>
    </source>
</evidence>
<dbReference type="PANTHER" id="PTHR30069">
    <property type="entry name" value="TONB-DEPENDENT OUTER MEMBRANE RECEPTOR"/>
    <property type="match status" value="1"/>
</dbReference>
<evidence type="ECO:0000313" key="12">
    <source>
        <dbReference type="EMBL" id="SDZ25599.1"/>
    </source>
</evidence>
<evidence type="ECO:0000256" key="3">
    <source>
        <dbReference type="ARBA" id="ARBA00022452"/>
    </source>
</evidence>
<feature type="domain" description="TonB-dependent receptor plug" evidence="10">
    <location>
        <begin position="156"/>
        <end position="234"/>
    </location>
</feature>
<dbReference type="PANTHER" id="PTHR30069:SF29">
    <property type="entry name" value="HEMOGLOBIN AND HEMOGLOBIN-HAPTOGLOBIN-BINDING PROTEIN 1-RELATED"/>
    <property type="match status" value="1"/>
</dbReference>
<dbReference type="Pfam" id="PF14905">
    <property type="entry name" value="OMP_b-brl_3"/>
    <property type="match status" value="1"/>
</dbReference>
<dbReference type="InterPro" id="IPR008969">
    <property type="entry name" value="CarboxyPept-like_regulatory"/>
</dbReference>
<evidence type="ECO:0000259" key="11">
    <source>
        <dbReference type="Pfam" id="PF14905"/>
    </source>
</evidence>
<gene>
    <name evidence="12" type="ORF">SAMN05444412_108145</name>
</gene>
<keyword evidence="13" id="KW-1185">Reference proteome</keyword>
<dbReference type="InterPro" id="IPR037066">
    <property type="entry name" value="Plug_dom_sf"/>
</dbReference>
<dbReference type="Proteomes" id="UP000199663">
    <property type="component" value="Unassembled WGS sequence"/>
</dbReference>
<dbReference type="InterPro" id="IPR041700">
    <property type="entry name" value="OMP_b-brl_3"/>
</dbReference>
<comment type="subcellular location">
    <subcellularLocation>
        <location evidence="1 8">Cell outer membrane</location>
        <topology evidence="1 8">Multi-pass membrane protein</topology>
    </subcellularLocation>
</comment>